<evidence type="ECO:0000256" key="1">
    <source>
        <dbReference type="SAM" id="MobiDB-lite"/>
    </source>
</evidence>
<dbReference type="EMBL" id="PYGE01000006">
    <property type="protein sequence ID" value="PSL04121.1"/>
    <property type="molecule type" value="Genomic_DNA"/>
</dbReference>
<protein>
    <recommendedName>
        <fullName evidence="4">Collagen triple helix repeat protein</fullName>
    </recommendedName>
</protein>
<feature type="compositionally biased region" description="Low complexity" evidence="1">
    <location>
        <begin position="247"/>
        <end position="258"/>
    </location>
</feature>
<reference evidence="2 3" key="1">
    <citation type="submission" date="2018-03" db="EMBL/GenBank/DDBJ databases">
        <title>Genomic Encyclopedia of Archaeal and Bacterial Type Strains, Phase II (KMG-II): from individual species to whole genera.</title>
        <authorList>
            <person name="Goeker M."/>
        </authorList>
    </citation>
    <scope>NUCLEOTIDE SEQUENCE [LARGE SCALE GENOMIC DNA]</scope>
    <source>
        <strain evidence="2 3">DSM 45211</strain>
    </source>
</reference>
<dbReference type="Proteomes" id="UP000243528">
    <property type="component" value="Unassembled WGS sequence"/>
</dbReference>
<organism evidence="2 3">
    <name type="scientific">Haloactinopolyspora alba</name>
    <dbReference type="NCBI Taxonomy" id="648780"/>
    <lineage>
        <taxon>Bacteria</taxon>
        <taxon>Bacillati</taxon>
        <taxon>Actinomycetota</taxon>
        <taxon>Actinomycetes</taxon>
        <taxon>Jiangellales</taxon>
        <taxon>Jiangellaceae</taxon>
        <taxon>Haloactinopolyspora</taxon>
    </lineage>
</organism>
<accession>A0A2P8E3T2</accession>
<feature type="region of interest" description="Disordered" evidence="1">
    <location>
        <begin position="231"/>
        <end position="270"/>
    </location>
</feature>
<sequence length="366" mass="36944">MALPGEVEYGRVTGRFLQAVADGADLDSNPDGTPVTGFVTFTPSPTYVRYPVATPDPATIVPQAITCPIDQDGYLLDAQGNQGVMLVATDDPDGNPVDWTYEVRLDFGVLIDPFHINVPAGGEVDLTTLIPVSESDGVQTIQGPANVLSIGDVATSAPGTPAAVSVEGETPNQTLNFTLPRGQEGPPGTDGRDGSPGPANVLSIGTVASGTEPSATITGTSPSQTLNLVFEKGDTGATGPQGPEGPAGPAGEDGAPAERPVVDLPSGSTVNVDASTTGLVGRVTLAVDTTFTLTTPPSDGRERVVTLVLTQDATGGRTIALPASVLWAQGVPYTSGAPAGAVDVLHLLWDGAVWMAAVGAVGMATA</sequence>
<feature type="region of interest" description="Disordered" evidence="1">
    <location>
        <begin position="159"/>
        <end position="203"/>
    </location>
</feature>
<evidence type="ECO:0008006" key="4">
    <source>
        <dbReference type="Google" id="ProtNLM"/>
    </source>
</evidence>
<dbReference type="AlphaFoldDB" id="A0A2P8E3T2"/>
<gene>
    <name evidence="2" type="ORF">CLV30_106126</name>
</gene>
<keyword evidence="3" id="KW-1185">Reference proteome</keyword>
<evidence type="ECO:0000313" key="2">
    <source>
        <dbReference type="EMBL" id="PSL04121.1"/>
    </source>
</evidence>
<evidence type="ECO:0000313" key="3">
    <source>
        <dbReference type="Proteomes" id="UP000243528"/>
    </source>
</evidence>
<proteinExistence type="predicted"/>
<comment type="caution">
    <text evidence="2">The sequence shown here is derived from an EMBL/GenBank/DDBJ whole genome shotgun (WGS) entry which is preliminary data.</text>
</comment>
<name>A0A2P8E3T2_9ACTN</name>